<evidence type="ECO:0000313" key="3">
    <source>
        <dbReference type="Proteomes" id="UP000009328"/>
    </source>
</evidence>
<accession>K0KV76</accession>
<name>K0KV76_WICCF</name>
<evidence type="ECO:0000256" key="1">
    <source>
        <dbReference type="SAM" id="MobiDB-lite"/>
    </source>
</evidence>
<comment type="caution">
    <text evidence="2">The sequence shown here is derived from an EMBL/GenBank/DDBJ whole genome shotgun (WGS) entry which is preliminary data.</text>
</comment>
<gene>
    <name evidence="2" type="ORF">BN7_4916</name>
</gene>
<sequence>MVYNFMDIRQISSKKSIPIRIFINRKSIIKQSTLFEAAISSANTTNHRALVRLKTTQRLLISNKQLREFIQVIKDELIKILFELSIENLLMINSSIGNGSKENLKIKVEIEGWSCNVMITVKRIMSLREGNLNFNGTELLIRQPKKQSKSKTPDNQGTEEQIPGLLIEEDEDGLMSIPKEGEIVEPLATNNESEHDEDKKQNLKYDYKQCGVMGKGINIELLQIPRRI</sequence>
<organism evidence="2 3">
    <name type="scientific">Wickerhamomyces ciferrii (strain ATCC 14091 / BCRC 22168 / CBS 111 / JCM 3599 / NBRC 0793 / NRRL Y-1031 F-60-10)</name>
    <name type="common">Yeast</name>
    <name type="synonym">Pichia ciferrii</name>
    <dbReference type="NCBI Taxonomy" id="1206466"/>
    <lineage>
        <taxon>Eukaryota</taxon>
        <taxon>Fungi</taxon>
        <taxon>Dikarya</taxon>
        <taxon>Ascomycota</taxon>
        <taxon>Saccharomycotina</taxon>
        <taxon>Saccharomycetes</taxon>
        <taxon>Phaffomycetales</taxon>
        <taxon>Wickerhamomycetaceae</taxon>
        <taxon>Wickerhamomyces</taxon>
    </lineage>
</organism>
<proteinExistence type="predicted"/>
<dbReference type="GO" id="GO:0070336">
    <property type="term" value="F:flap-structured DNA binding"/>
    <property type="evidence" value="ECO:0007669"/>
    <property type="project" value="InterPro"/>
</dbReference>
<dbReference type="InterPro" id="IPR021624">
    <property type="entry name" value="Saw1"/>
</dbReference>
<evidence type="ECO:0000313" key="2">
    <source>
        <dbReference type="EMBL" id="CCH45334.1"/>
    </source>
</evidence>
<dbReference type="InParanoid" id="K0KV76"/>
<dbReference type="Proteomes" id="UP000009328">
    <property type="component" value="Unassembled WGS sequence"/>
</dbReference>
<dbReference type="FunCoup" id="K0KV76">
    <property type="interactions" value="60"/>
</dbReference>
<keyword evidence="3" id="KW-1185">Reference proteome</keyword>
<dbReference type="GO" id="GO:0000736">
    <property type="term" value="P:double-strand break repair via single-strand annealing, removal of nonhomologous ends"/>
    <property type="evidence" value="ECO:0007669"/>
    <property type="project" value="InterPro"/>
</dbReference>
<protein>
    <submittedName>
        <fullName evidence="2">Uncharacterized protein</fullName>
    </submittedName>
</protein>
<feature type="region of interest" description="Disordered" evidence="1">
    <location>
        <begin position="143"/>
        <end position="163"/>
    </location>
</feature>
<dbReference type="Pfam" id="PF11561">
    <property type="entry name" value="Saw1"/>
    <property type="match status" value="2"/>
</dbReference>
<dbReference type="EMBL" id="CAIF01000191">
    <property type="protein sequence ID" value="CCH45334.1"/>
    <property type="molecule type" value="Genomic_DNA"/>
</dbReference>
<dbReference type="HOGENOM" id="CLU_1215606_0_0_1"/>
<dbReference type="AlphaFoldDB" id="K0KV76"/>
<reference evidence="2 3" key="1">
    <citation type="journal article" date="2012" name="Eukaryot. Cell">
        <title>Draft genome sequence of Wickerhamomyces ciferrii NRRL Y-1031 F-60-10.</title>
        <authorList>
            <person name="Schneider J."/>
            <person name="Andrea H."/>
            <person name="Blom J."/>
            <person name="Jaenicke S."/>
            <person name="Ruckert C."/>
            <person name="Schorsch C."/>
            <person name="Szczepanowski R."/>
            <person name="Farwick M."/>
            <person name="Goesmann A."/>
            <person name="Puhler A."/>
            <person name="Schaffer S."/>
            <person name="Tauch A."/>
            <person name="Kohler T."/>
            <person name="Brinkrolf K."/>
        </authorList>
    </citation>
    <scope>NUCLEOTIDE SEQUENCE [LARGE SCALE GENOMIC DNA]</scope>
    <source>
        <strain evidence="3">ATCC 14091 / BCRC 22168 / CBS 111 / JCM 3599 / NBRC 0793 / NRRL Y-1031 F-60-10</strain>
    </source>
</reference>